<proteinExistence type="predicted"/>
<dbReference type="Proteomes" id="UP001232148">
    <property type="component" value="Unassembled WGS sequence"/>
</dbReference>
<sequence>MCSFCATLSRADLCRSTWSSRRSLSVPLIPRAAPHEIRGLLEDNNIRCPFPEDVNYAAGCGGSVTERAKSDDTVIPSASMCVDKKTAAIIVPSRPTAVMDAREAAIAEANTRFKDIGRQAEAHVDGFFKKHIP</sequence>
<keyword evidence="2" id="KW-1185">Reference proteome</keyword>
<evidence type="ECO:0000313" key="2">
    <source>
        <dbReference type="Proteomes" id="UP001232148"/>
    </source>
</evidence>
<accession>A0AAD9M3G2</accession>
<evidence type="ECO:0000313" key="1">
    <source>
        <dbReference type="EMBL" id="KAK2032906.1"/>
    </source>
</evidence>
<gene>
    <name evidence="1" type="ORF">LX32DRAFT_138020</name>
</gene>
<name>A0AAD9M3G2_9PEZI</name>
<reference evidence="1" key="1">
    <citation type="submission" date="2021-06" db="EMBL/GenBank/DDBJ databases">
        <title>Comparative genomics, transcriptomics and evolutionary studies reveal genomic signatures of adaptation to plant cell wall in hemibiotrophic fungi.</title>
        <authorList>
            <consortium name="DOE Joint Genome Institute"/>
            <person name="Baroncelli R."/>
            <person name="Diaz J.F."/>
            <person name="Benocci T."/>
            <person name="Peng M."/>
            <person name="Battaglia E."/>
            <person name="Haridas S."/>
            <person name="Andreopoulos W."/>
            <person name="Labutti K."/>
            <person name="Pangilinan J."/>
            <person name="Floch G.L."/>
            <person name="Makela M.R."/>
            <person name="Henrissat B."/>
            <person name="Grigoriev I.V."/>
            <person name="Crouch J.A."/>
            <person name="De Vries R.P."/>
            <person name="Sukno S.A."/>
            <person name="Thon M.R."/>
        </authorList>
    </citation>
    <scope>NUCLEOTIDE SEQUENCE</scope>
    <source>
        <strain evidence="1">MAFF235873</strain>
    </source>
</reference>
<organism evidence="1 2">
    <name type="scientific">Colletotrichum zoysiae</name>
    <dbReference type="NCBI Taxonomy" id="1216348"/>
    <lineage>
        <taxon>Eukaryota</taxon>
        <taxon>Fungi</taxon>
        <taxon>Dikarya</taxon>
        <taxon>Ascomycota</taxon>
        <taxon>Pezizomycotina</taxon>
        <taxon>Sordariomycetes</taxon>
        <taxon>Hypocreomycetidae</taxon>
        <taxon>Glomerellales</taxon>
        <taxon>Glomerellaceae</taxon>
        <taxon>Colletotrichum</taxon>
        <taxon>Colletotrichum graminicola species complex</taxon>
    </lineage>
</organism>
<dbReference type="AlphaFoldDB" id="A0AAD9M3G2"/>
<protein>
    <submittedName>
        <fullName evidence="1">Uncharacterized protein</fullName>
    </submittedName>
</protein>
<comment type="caution">
    <text evidence="1">The sequence shown here is derived from an EMBL/GenBank/DDBJ whole genome shotgun (WGS) entry which is preliminary data.</text>
</comment>
<dbReference type="EMBL" id="MU842826">
    <property type="protein sequence ID" value="KAK2032906.1"/>
    <property type="molecule type" value="Genomic_DNA"/>
</dbReference>